<organism evidence="1 2">
    <name type="scientific">Chengkuizengella axinellae</name>
    <dbReference type="NCBI Taxonomy" id="3064388"/>
    <lineage>
        <taxon>Bacteria</taxon>
        <taxon>Bacillati</taxon>
        <taxon>Bacillota</taxon>
        <taxon>Bacilli</taxon>
        <taxon>Bacillales</taxon>
        <taxon>Paenibacillaceae</taxon>
        <taxon>Chengkuizengella</taxon>
    </lineage>
</organism>
<dbReference type="EMBL" id="JAVAMP010000002">
    <property type="protein sequence ID" value="MDP5274242.1"/>
    <property type="molecule type" value="Genomic_DNA"/>
</dbReference>
<name>A0ABT9IY50_9BACL</name>
<accession>A0ABT9IY50</accession>
<reference evidence="1 2" key="1">
    <citation type="submission" date="2023-08" db="EMBL/GenBank/DDBJ databases">
        <authorList>
            <person name="Park J.-S."/>
        </authorList>
    </citation>
    <scope>NUCLEOTIDE SEQUENCE [LARGE SCALE GENOMIC DNA]</scope>
    <source>
        <strain evidence="1 2">2205SS18-9</strain>
    </source>
</reference>
<evidence type="ECO:0000313" key="2">
    <source>
        <dbReference type="Proteomes" id="UP001231941"/>
    </source>
</evidence>
<dbReference type="RefSeq" id="WP_305991527.1">
    <property type="nucleotide sequence ID" value="NZ_JAVAMP010000002.1"/>
</dbReference>
<dbReference type="Proteomes" id="UP001231941">
    <property type="component" value="Unassembled WGS sequence"/>
</dbReference>
<proteinExistence type="predicted"/>
<protein>
    <submittedName>
        <fullName evidence="1">Uncharacterized protein</fullName>
    </submittedName>
</protein>
<sequence length="79" mass="9256">MSSYQKYLDEKEKIDSLLQKGYKIKNIHEDLSGSHLEFELDGIDESSELEIKETLLITNADARKYFSTILFQKKELKEV</sequence>
<gene>
    <name evidence="1" type="ORF">Q5Y73_08990</name>
</gene>
<keyword evidence="2" id="KW-1185">Reference proteome</keyword>
<evidence type="ECO:0000313" key="1">
    <source>
        <dbReference type="EMBL" id="MDP5274242.1"/>
    </source>
</evidence>
<comment type="caution">
    <text evidence="1">The sequence shown here is derived from an EMBL/GenBank/DDBJ whole genome shotgun (WGS) entry which is preliminary data.</text>
</comment>